<proteinExistence type="predicted"/>
<reference evidence="1" key="1">
    <citation type="journal article" date="2023" name="Mol. Phylogenet. Evol.">
        <title>Genome-scale phylogeny and comparative genomics of the fungal order Sordariales.</title>
        <authorList>
            <person name="Hensen N."/>
            <person name="Bonometti L."/>
            <person name="Westerberg I."/>
            <person name="Brannstrom I.O."/>
            <person name="Guillou S."/>
            <person name="Cros-Aarteil S."/>
            <person name="Calhoun S."/>
            <person name="Haridas S."/>
            <person name="Kuo A."/>
            <person name="Mondo S."/>
            <person name="Pangilinan J."/>
            <person name="Riley R."/>
            <person name="LaButti K."/>
            <person name="Andreopoulos B."/>
            <person name="Lipzen A."/>
            <person name="Chen C."/>
            <person name="Yan M."/>
            <person name="Daum C."/>
            <person name="Ng V."/>
            <person name="Clum A."/>
            <person name="Steindorff A."/>
            <person name="Ohm R.A."/>
            <person name="Martin F."/>
            <person name="Silar P."/>
            <person name="Natvig D.O."/>
            <person name="Lalanne C."/>
            <person name="Gautier V."/>
            <person name="Ament-Velasquez S.L."/>
            <person name="Kruys A."/>
            <person name="Hutchinson M.I."/>
            <person name="Powell A.J."/>
            <person name="Barry K."/>
            <person name="Miller A.N."/>
            <person name="Grigoriev I.V."/>
            <person name="Debuchy R."/>
            <person name="Gladieux P."/>
            <person name="Hiltunen Thoren M."/>
            <person name="Johannesson H."/>
        </authorList>
    </citation>
    <scope>NUCLEOTIDE SEQUENCE</scope>
    <source>
        <strain evidence="1">CBS 168.71</strain>
    </source>
</reference>
<dbReference type="EMBL" id="JAUEPN010000007">
    <property type="protein sequence ID" value="KAK3292507.1"/>
    <property type="molecule type" value="Genomic_DNA"/>
</dbReference>
<gene>
    <name evidence="1" type="ORF">B0H64DRAFT_229728</name>
</gene>
<evidence type="ECO:0000313" key="2">
    <source>
        <dbReference type="Proteomes" id="UP001278766"/>
    </source>
</evidence>
<organism evidence="1 2">
    <name type="scientific">Chaetomium fimeti</name>
    <dbReference type="NCBI Taxonomy" id="1854472"/>
    <lineage>
        <taxon>Eukaryota</taxon>
        <taxon>Fungi</taxon>
        <taxon>Dikarya</taxon>
        <taxon>Ascomycota</taxon>
        <taxon>Pezizomycotina</taxon>
        <taxon>Sordariomycetes</taxon>
        <taxon>Sordariomycetidae</taxon>
        <taxon>Sordariales</taxon>
        <taxon>Chaetomiaceae</taxon>
        <taxon>Chaetomium</taxon>
    </lineage>
</organism>
<dbReference type="AlphaFoldDB" id="A0AAE0H9L0"/>
<dbReference type="GeneID" id="87836656"/>
<accession>A0AAE0H9L0</accession>
<evidence type="ECO:0000313" key="1">
    <source>
        <dbReference type="EMBL" id="KAK3292507.1"/>
    </source>
</evidence>
<comment type="caution">
    <text evidence="1">The sequence shown here is derived from an EMBL/GenBank/DDBJ whole genome shotgun (WGS) entry which is preliminary data.</text>
</comment>
<sequence length="241" mass="26826">MSSLTQCELLVSRRTAVNPTTCSRQARHLILTRRVTFDCRISNIPWCCDTATEYHYITPAPVSRLGGSTATAPHPWSGGLAVIVCNLSDTELQYHHLRRRTRLLSPASPRGRARPTGGIRVGLCRCGNSSQPRTTRSALWRHTRSCPRSTGWCHYRPWHTSGAPSTENGLSTFRYVTSTDSRVSLSIKTISQHGRPAMGLNYQSMPIATIRANGDNDRGCRYTQKSEYPPWQPQTSQAASV</sequence>
<dbReference type="Proteomes" id="UP001278766">
    <property type="component" value="Unassembled WGS sequence"/>
</dbReference>
<dbReference type="RefSeq" id="XP_062656021.1">
    <property type="nucleotide sequence ID" value="XM_062799708.1"/>
</dbReference>
<name>A0AAE0H9L0_9PEZI</name>
<keyword evidence="2" id="KW-1185">Reference proteome</keyword>
<reference evidence="1" key="2">
    <citation type="submission" date="2023-06" db="EMBL/GenBank/DDBJ databases">
        <authorList>
            <consortium name="Lawrence Berkeley National Laboratory"/>
            <person name="Haridas S."/>
            <person name="Hensen N."/>
            <person name="Bonometti L."/>
            <person name="Westerberg I."/>
            <person name="Brannstrom I.O."/>
            <person name="Guillou S."/>
            <person name="Cros-Aarteil S."/>
            <person name="Calhoun S."/>
            <person name="Kuo A."/>
            <person name="Mondo S."/>
            <person name="Pangilinan J."/>
            <person name="Riley R."/>
            <person name="Labutti K."/>
            <person name="Andreopoulos B."/>
            <person name="Lipzen A."/>
            <person name="Chen C."/>
            <person name="Yanf M."/>
            <person name="Daum C."/>
            <person name="Ng V."/>
            <person name="Clum A."/>
            <person name="Steindorff A."/>
            <person name="Ohm R."/>
            <person name="Martin F."/>
            <person name="Silar P."/>
            <person name="Natvig D."/>
            <person name="Lalanne C."/>
            <person name="Gautier V."/>
            <person name="Ament-Velasquez S.L."/>
            <person name="Kruys A."/>
            <person name="Hutchinson M.I."/>
            <person name="Powell A.J."/>
            <person name="Barry K."/>
            <person name="Miller A.N."/>
            <person name="Grigoriev I.V."/>
            <person name="Debuchy R."/>
            <person name="Gladieux P."/>
            <person name="Thoren M.H."/>
            <person name="Johannesson H."/>
        </authorList>
    </citation>
    <scope>NUCLEOTIDE SEQUENCE</scope>
    <source>
        <strain evidence="1">CBS 168.71</strain>
    </source>
</reference>
<protein>
    <submittedName>
        <fullName evidence="1">Uncharacterized protein</fullName>
    </submittedName>
</protein>